<keyword evidence="1" id="KW-0812">Transmembrane</keyword>
<dbReference type="EMBL" id="CP002400">
    <property type="protein sequence ID" value="ADU26709.1"/>
    <property type="molecule type" value="Genomic_DNA"/>
</dbReference>
<dbReference type="HOGENOM" id="CLU_1967229_0_0_9"/>
<feature type="transmembrane region" description="Helical" evidence="1">
    <location>
        <begin position="57"/>
        <end position="86"/>
    </location>
</feature>
<evidence type="ECO:0000313" key="4">
    <source>
        <dbReference type="Proteomes" id="UP000001551"/>
    </source>
</evidence>
<accession>E6U503</accession>
<name>E6U503_ETHHY</name>
<keyword evidence="1" id="KW-1133">Transmembrane helix</keyword>
<feature type="domain" description="Zinc-ribbon" evidence="2">
    <location>
        <begin position="4"/>
        <end position="22"/>
    </location>
</feature>
<keyword evidence="1" id="KW-0472">Membrane</keyword>
<protein>
    <recommendedName>
        <fullName evidence="2">Zinc-ribbon domain-containing protein</fullName>
    </recommendedName>
</protein>
<dbReference type="RefSeq" id="WP_013485070.1">
    <property type="nucleotide sequence ID" value="NC_014828.1"/>
</dbReference>
<dbReference type="Proteomes" id="UP000001551">
    <property type="component" value="Chromosome"/>
</dbReference>
<dbReference type="KEGG" id="eha:Ethha_1158"/>
<dbReference type="InterPro" id="IPR026870">
    <property type="entry name" value="Zinc_ribbon_dom"/>
</dbReference>
<dbReference type="Pfam" id="PF13240">
    <property type="entry name" value="Zn_Ribbon_1"/>
    <property type="match status" value="1"/>
</dbReference>
<gene>
    <name evidence="3" type="ordered locus">Ethha_1158</name>
</gene>
<dbReference type="STRING" id="663278.Ethha_1158"/>
<evidence type="ECO:0000313" key="3">
    <source>
        <dbReference type="EMBL" id="ADU26709.1"/>
    </source>
</evidence>
<sequence length="127" mass="13393">MNRCPHCGAPILPYQNFCTTCGLGLQTENAAHPPAPMPGGALPYPPVPDPTERAIPYFVWSLLLFFFLNPLGAPLAIVASLFAARAHAAPHKTQDLHIARLLCILSTVITGGTLVILVTGLIAQSAA</sequence>
<organism evidence="3 4">
    <name type="scientific">Ethanoligenens harbinense (strain DSM 18485 / JCM 12961 / CGMCC 1.5033 / YUAN-3)</name>
    <dbReference type="NCBI Taxonomy" id="663278"/>
    <lineage>
        <taxon>Bacteria</taxon>
        <taxon>Bacillati</taxon>
        <taxon>Bacillota</taxon>
        <taxon>Clostridia</taxon>
        <taxon>Eubacteriales</taxon>
        <taxon>Oscillospiraceae</taxon>
        <taxon>Ethanoligenens</taxon>
    </lineage>
</organism>
<evidence type="ECO:0000256" key="1">
    <source>
        <dbReference type="SAM" id="Phobius"/>
    </source>
</evidence>
<evidence type="ECO:0000259" key="2">
    <source>
        <dbReference type="Pfam" id="PF13240"/>
    </source>
</evidence>
<reference evidence="3 4" key="1">
    <citation type="submission" date="2010-12" db="EMBL/GenBank/DDBJ databases">
        <title>Complete sequence of Ethanoligenens harbinense YUAN-3.</title>
        <authorList>
            <person name="Lucas S."/>
            <person name="Copeland A."/>
            <person name="Lapidus A."/>
            <person name="Cheng J.-F."/>
            <person name="Bruce D."/>
            <person name="Goodwin L."/>
            <person name="Pitluck S."/>
            <person name="Chertkov O."/>
            <person name="Misra M."/>
            <person name="Detter J.C."/>
            <person name="Han C."/>
            <person name="Tapia R."/>
            <person name="Land M."/>
            <person name="Hauser L."/>
            <person name="Jeffries C."/>
            <person name="Kyrpides N."/>
            <person name="Ivanova N."/>
            <person name="Mikhailova N."/>
            <person name="Wang A."/>
            <person name="Mouttaki H."/>
            <person name="He Z."/>
            <person name="Zhou J."/>
            <person name="Hemme C.L."/>
            <person name="Woyke T."/>
        </authorList>
    </citation>
    <scope>NUCLEOTIDE SEQUENCE [LARGE SCALE GENOMIC DNA]</scope>
    <source>
        <strain evidence="4">DSM 18485 / JCM 12961 / CGMCC 1.5033 / YUAN-3</strain>
    </source>
</reference>
<feature type="transmembrane region" description="Helical" evidence="1">
    <location>
        <begin position="98"/>
        <end position="123"/>
    </location>
</feature>
<proteinExistence type="predicted"/>
<keyword evidence="4" id="KW-1185">Reference proteome</keyword>
<dbReference type="AlphaFoldDB" id="E6U503"/>